<comment type="catalytic activity">
    <reaction evidence="15">
        <text>an acyl-CoA + a 1,2-diacyl-sn-glycerol = a triacyl-sn-glycerol + CoA</text>
        <dbReference type="Rhea" id="RHEA:10868"/>
        <dbReference type="ChEBI" id="CHEBI:17815"/>
        <dbReference type="ChEBI" id="CHEBI:57287"/>
        <dbReference type="ChEBI" id="CHEBI:58342"/>
        <dbReference type="ChEBI" id="CHEBI:64615"/>
        <dbReference type="EC" id="2.3.1.20"/>
    </reaction>
</comment>
<dbReference type="GO" id="GO:0004144">
    <property type="term" value="F:diacylglycerol O-acyltransferase activity"/>
    <property type="evidence" value="ECO:0007669"/>
    <property type="project" value="UniProtKB-EC"/>
</dbReference>
<feature type="compositionally biased region" description="Basic and acidic residues" evidence="16">
    <location>
        <begin position="35"/>
        <end position="44"/>
    </location>
</feature>
<dbReference type="HOGENOM" id="CLU_023995_3_0_1"/>
<evidence type="ECO:0000256" key="2">
    <source>
        <dbReference type="ARBA" id="ARBA00004771"/>
    </source>
</evidence>
<dbReference type="Pfam" id="PF03982">
    <property type="entry name" value="DAGAT"/>
    <property type="match status" value="1"/>
</dbReference>
<evidence type="ECO:0000256" key="13">
    <source>
        <dbReference type="ARBA" id="ARBA00023136"/>
    </source>
</evidence>
<dbReference type="SUPFAM" id="SSF69593">
    <property type="entry name" value="Glycerol-3-phosphate (1)-acyltransferase"/>
    <property type="match status" value="1"/>
</dbReference>
<keyword evidence="7 18" id="KW-0808">Transferase</keyword>
<evidence type="ECO:0000256" key="5">
    <source>
        <dbReference type="ARBA" id="ARBA00013244"/>
    </source>
</evidence>
<dbReference type="EMBL" id="KB933139">
    <property type="protein sequence ID" value="EON99683.1"/>
    <property type="molecule type" value="Genomic_DNA"/>
</dbReference>
<evidence type="ECO:0000313" key="19">
    <source>
        <dbReference type="Proteomes" id="UP000014074"/>
    </source>
</evidence>
<gene>
    <name evidence="18" type="ORF">UCRPA7_4794</name>
</gene>
<reference evidence="19" key="1">
    <citation type="journal article" date="2013" name="Genome Announc.">
        <title>Draft genome sequence of the ascomycete Phaeoacremonium aleophilum strain UCR-PA7, a causal agent of the esca disease complex in grapevines.</title>
        <authorList>
            <person name="Blanco-Ulate B."/>
            <person name="Rolshausen P."/>
            <person name="Cantu D."/>
        </authorList>
    </citation>
    <scope>NUCLEOTIDE SEQUENCE [LARGE SCALE GENOMIC DNA]</scope>
    <source>
        <strain evidence="19">UCR-PA7</strain>
    </source>
</reference>
<feature type="compositionally biased region" description="Polar residues" evidence="16">
    <location>
        <begin position="48"/>
        <end position="60"/>
    </location>
</feature>
<keyword evidence="14 18" id="KW-0012">Acyltransferase</keyword>
<name>R8BK00_PHAM7</name>
<evidence type="ECO:0000256" key="11">
    <source>
        <dbReference type="ARBA" id="ARBA00022989"/>
    </source>
</evidence>
<dbReference type="KEGG" id="tmn:UCRPA7_4794"/>
<dbReference type="AlphaFoldDB" id="R8BK00"/>
<feature type="transmembrane region" description="Helical" evidence="17">
    <location>
        <begin position="288"/>
        <end position="304"/>
    </location>
</feature>
<keyword evidence="10" id="KW-0256">Endoplasmic reticulum</keyword>
<feature type="transmembrane region" description="Helical" evidence="17">
    <location>
        <begin position="264"/>
        <end position="282"/>
    </location>
</feature>
<feature type="compositionally biased region" description="Basic and acidic residues" evidence="16">
    <location>
        <begin position="149"/>
        <end position="161"/>
    </location>
</feature>
<sequence>MEAGGDAGEIPSFTQREIDRNQAPGNENESTVHGGDSHAEDTERLSSMPLSESSAPPRSKNSVRRQRRASRRSRHALRQEVLESVDTNVLATAKEAIGAPDLDHSTYAEAVKEGSLDTTADGADDGTKGGDPAPQTLDKAQTNGSAKVATEHSNKSGKIDSDMPDTGATYADVVKDGVKDSEKTNGHTKKSPAEGGEQRKTDSPNGTSREKTGGFKNDYPELKDDLAVHEEEYERMRDRIAAAQVAGIRFAPLKVPLKRRMQTLAVLFHSLCMGTTVSIFFFLCALPFLWPIIIIYLITILFATDATDGRLRRRNEWFRRCAIWKYFAEYFPAKLHKTHDLPPTRKYIFGYHPHGIISHGAWVAFASEALGFAEKFPGITNSLLTLDSNFRTPIYREYVFSMGCLSVSKESITNTLTKGGPNGEGMGRAVTIVIGGARESLEAQPGRMKLILKERKGFIKLAIRTGADLVPVVAFGENELYDQLQPHQHPYLHKIQRHFLKVWKFTVPLLHGRGIFNYDVGLMPYRRPMNIVVGKPIMVAQNANPDVDEVDRLHDLYTEEVQKIWDRYKDEFAKHRREELQILE</sequence>
<dbReference type="GO" id="GO:0019432">
    <property type="term" value="P:triglyceride biosynthetic process"/>
    <property type="evidence" value="ECO:0007669"/>
    <property type="project" value="TreeGrafter"/>
</dbReference>
<keyword evidence="12" id="KW-0443">Lipid metabolism</keyword>
<protein>
    <recommendedName>
        <fullName evidence="5">diacylglycerol O-acyltransferase</fullName>
        <ecNumber evidence="5">2.3.1.20</ecNumber>
    </recommendedName>
</protein>
<feature type="region of interest" description="Disordered" evidence="16">
    <location>
        <begin position="111"/>
        <end position="220"/>
    </location>
</feature>
<evidence type="ECO:0000256" key="4">
    <source>
        <dbReference type="ARBA" id="ARBA00005420"/>
    </source>
</evidence>
<dbReference type="PANTHER" id="PTHR12317">
    <property type="entry name" value="DIACYLGLYCEROL O-ACYLTRANSFERASE"/>
    <property type="match status" value="1"/>
</dbReference>
<comment type="pathway">
    <text evidence="2">Glycerolipid metabolism; triacylglycerol biosynthesis.</text>
</comment>
<dbReference type="Proteomes" id="UP000014074">
    <property type="component" value="Unassembled WGS sequence"/>
</dbReference>
<feature type="region of interest" description="Disordered" evidence="16">
    <location>
        <begin position="1"/>
        <end position="80"/>
    </location>
</feature>
<dbReference type="PANTHER" id="PTHR12317:SF0">
    <property type="entry name" value="ACYLTRANSFERASE"/>
    <property type="match status" value="1"/>
</dbReference>
<dbReference type="OrthoDB" id="264532at2759"/>
<dbReference type="GO" id="GO:0006071">
    <property type="term" value="P:glycerol metabolic process"/>
    <property type="evidence" value="ECO:0007669"/>
    <property type="project" value="UniProtKB-KW"/>
</dbReference>
<evidence type="ECO:0000256" key="3">
    <source>
        <dbReference type="ARBA" id="ARBA00005189"/>
    </source>
</evidence>
<feature type="compositionally biased region" description="Basic residues" evidence="16">
    <location>
        <begin position="61"/>
        <end position="76"/>
    </location>
</feature>
<evidence type="ECO:0000256" key="6">
    <source>
        <dbReference type="ARBA" id="ARBA00022516"/>
    </source>
</evidence>
<feature type="compositionally biased region" description="Basic and acidic residues" evidence="16">
    <location>
        <begin position="173"/>
        <end position="185"/>
    </location>
</feature>
<evidence type="ECO:0000256" key="17">
    <source>
        <dbReference type="SAM" id="Phobius"/>
    </source>
</evidence>
<keyword evidence="8 17" id="KW-0812">Transmembrane</keyword>
<evidence type="ECO:0000256" key="12">
    <source>
        <dbReference type="ARBA" id="ARBA00023098"/>
    </source>
</evidence>
<evidence type="ECO:0000256" key="7">
    <source>
        <dbReference type="ARBA" id="ARBA00022679"/>
    </source>
</evidence>
<proteinExistence type="inferred from homology"/>
<dbReference type="GO" id="GO:0005789">
    <property type="term" value="C:endoplasmic reticulum membrane"/>
    <property type="evidence" value="ECO:0007669"/>
    <property type="project" value="UniProtKB-SubCell"/>
</dbReference>
<keyword evidence="9" id="KW-0319">Glycerol metabolism</keyword>
<accession>R8BK00</accession>
<evidence type="ECO:0000256" key="14">
    <source>
        <dbReference type="ARBA" id="ARBA00023315"/>
    </source>
</evidence>
<feature type="compositionally biased region" description="Basic and acidic residues" evidence="16">
    <location>
        <begin position="196"/>
        <end position="220"/>
    </location>
</feature>
<dbReference type="eggNOG" id="KOG0831">
    <property type="taxonomic scope" value="Eukaryota"/>
</dbReference>
<comment type="similarity">
    <text evidence="4">Belongs to the diacylglycerol acyltransferase family.</text>
</comment>
<dbReference type="RefSeq" id="XP_007915530.1">
    <property type="nucleotide sequence ID" value="XM_007917339.1"/>
</dbReference>
<keyword evidence="13 17" id="KW-0472">Membrane</keyword>
<evidence type="ECO:0000256" key="15">
    <source>
        <dbReference type="ARBA" id="ARBA00048109"/>
    </source>
</evidence>
<dbReference type="EC" id="2.3.1.20" evidence="5"/>
<organism evidence="18 19">
    <name type="scientific">Phaeoacremonium minimum (strain UCR-PA7)</name>
    <name type="common">Esca disease fungus</name>
    <name type="synonym">Togninia minima</name>
    <dbReference type="NCBI Taxonomy" id="1286976"/>
    <lineage>
        <taxon>Eukaryota</taxon>
        <taxon>Fungi</taxon>
        <taxon>Dikarya</taxon>
        <taxon>Ascomycota</taxon>
        <taxon>Pezizomycotina</taxon>
        <taxon>Sordariomycetes</taxon>
        <taxon>Sordariomycetidae</taxon>
        <taxon>Togniniales</taxon>
        <taxon>Togniniaceae</taxon>
        <taxon>Phaeoacremonium</taxon>
    </lineage>
</organism>
<evidence type="ECO:0000256" key="16">
    <source>
        <dbReference type="SAM" id="MobiDB-lite"/>
    </source>
</evidence>
<evidence type="ECO:0000256" key="9">
    <source>
        <dbReference type="ARBA" id="ARBA00022798"/>
    </source>
</evidence>
<dbReference type="CDD" id="cd07987">
    <property type="entry name" value="LPLAT_MGAT-like"/>
    <property type="match status" value="1"/>
</dbReference>
<dbReference type="GeneID" id="19325281"/>
<dbReference type="InterPro" id="IPR007130">
    <property type="entry name" value="DAGAT"/>
</dbReference>
<evidence type="ECO:0000256" key="10">
    <source>
        <dbReference type="ARBA" id="ARBA00022824"/>
    </source>
</evidence>
<keyword evidence="11 17" id="KW-1133">Transmembrane helix</keyword>
<evidence type="ECO:0000256" key="1">
    <source>
        <dbReference type="ARBA" id="ARBA00004477"/>
    </source>
</evidence>
<keyword evidence="19" id="KW-1185">Reference proteome</keyword>
<evidence type="ECO:0000313" key="18">
    <source>
        <dbReference type="EMBL" id="EON99683.1"/>
    </source>
</evidence>
<comment type="pathway">
    <text evidence="3">Lipid metabolism.</text>
</comment>
<keyword evidence="6" id="KW-0444">Lipid biosynthesis</keyword>
<comment type="subcellular location">
    <subcellularLocation>
        <location evidence="1">Endoplasmic reticulum membrane</location>
        <topology evidence="1">Multi-pass membrane protein</topology>
    </subcellularLocation>
</comment>
<evidence type="ECO:0000256" key="8">
    <source>
        <dbReference type="ARBA" id="ARBA00022692"/>
    </source>
</evidence>